<reference evidence="5" key="1">
    <citation type="journal article" date="2019" name="Int. J. Syst. Evol. Microbiol.">
        <title>The Global Catalogue of Microorganisms (GCM) 10K type strain sequencing project: providing services to taxonomists for standard genome sequencing and annotation.</title>
        <authorList>
            <consortium name="The Broad Institute Genomics Platform"/>
            <consortium name="The Broad Institute Genome Sequencing Center for Infectious Disease"/>
            <person name="Wu L."/>
            <person name="Ma J."/>
        </authorList>
    </citation>
    <scope>NUCLEOTIDE SEQUENCE [LARGE SCALE GENOMIC DNA]</scope>
    <source>
        <strain evidence="5">CGMCC 1.15111</strain>
    </source>
</reference>
<keyword evidence="5" id="KW-1185">Reference proteome</keyword>
<gene>
    <name evidence="4" type="ORF">GCM10011340_24920</name>
</gene>
<evidence type="ECO:0000259" key="3">
    <source>
        <dbReference type="SMART" id="SM00244"/>
    </source>
</evidence>
<evidence type="ECO:0000313" key="4">
    <source>
        <dbReference type="EMBL" id="GHE68209.1"/>
    </source>
</evidence>
<dbReference type="EMBL" id="BNAG01000003">
    <property type="protein sequence ID" value="GHE68209.1"/>
    <property type="molecule type" value="Genomic_DNA"/>
</dbReference>
<feature type="transmembrane region" description="Helical" evidence="2">
    <location>
        <begin position="12"/>
        <end position="31"/>
    </location>
</feature>
<keyword evidence="2" id="KW-0472">Membrane</keyword>
<dbReference type="InterPro" id="IPR036013">
    <property type="entry name" value="Band_7/SPFH_dom_sf"/>
</dbReference>
<feature type="domain" description="Band 7" evidence="3">
    <location>
        <begin position="50"/>
        <end position="215"/>
    </location>
</feature>
<name>A0ABQ3I6E1_9BACT</name>
<keyword evidence="2" id="KW-0812">Transmembrane</keyword>
<comment type="caution">
    <text evidence="4">The sequence shown here is derived from an EMBL/GenBank/DDBJ whole genome shotgun (WGS) entry which is preliminary data.</text>
</comment>
<dbReference type="SUPFAM" id="SSF117892">
    <property type="entry name" value="Band 7/SPFH domain"/>
    <property type="match status" value="1"/>
</dbReference>
<accession>A0ABQ3I6E1</accession>
<evidence type="ECO:0000256" key="1">
    <source>
        <dbReference type="ARBA" id="ARBA00004167"/>
    </source>
</evidence>
<protein>
    <recommendedName>
        <fullName evidence="3">Band 7 domain-containing protein</fullName>
    </recommendedName>
</protein>
<evidence type="ECO:0000313" key="5">
    <source>
        <dbReference type="Proteomes" id="UP000658258"/>
    </source>
</evidence>
<dbReference type="SMART" id="SM00244">
    <property type="entry name" value="PHB"/>
    <property type="match status" value="1"/>
</dbReference>
<dbReference type="Gene3D" id="3.30.479.30">
    <property type="entry name" value="Band 7 domain"/>
    <property type="match status" value="1"/>
</dbReference>
<evidence type="ECO:0000256" key="2">
    <source>
        <dbReference type="SAM" id="Phobius"/>
    </source>
</evidence>
<organism evidence="4 5">
    <name type="scientific">Roseivirga thermotolerans</name>
    <dbReference type="NCBI Taxonomy" id="1758176"/>
    <lineage>
        <taxon>Bacteria</taxon>
        <taxon>Pseudomonadati</taxon>
        <taxon>Bacteroidota</taxon>
        <taxon>Cytophagia</taxon>
        <taxon>Cytophagales</taxon>
        <taxon>Roseivirgaceae</taxon>
        <taxon>Roseivirga</taxon>
    </lineage>
</organism>
<dbReference type="InterPro" id="IPR001107">
    <property type="entry name" value="Band_7"/>
</dbReference>
<proteinExistence type="predicted"/>
<keyword evidence="2" id="KW-1133">Transmembrane helix</keyword>
<sequence>MKNEKPYQPKSGFGMLAFAFILLAGTIAALIVTQNPLFALLFILFLFLLPGFFVVQPNQSRVLVFFGDYRGTVKKNGFFWVNPFYSKKKVSLRAHNFDSERVKVNDKLGNPILISVILVWQVEETYKAAFEVNDYTHFVRVQTDAAVRKLANTYAYDNFEDEGEITLRSGMEEVNHDLEGELAERLAIAGIRVIEARIGYLAYAEEIASAMLQRQQATAIVAARYKIVEGAVGMVESALEELNKKQIVDLDEEKKASMVSNLMVVLCSDKSATPVVNAGTLNH</sequence>
<dbReference type="PANTHER" id="PTHR43446:SF1">
    <property type="entry name" value="BAND 7 DOMAIN-CONTAINING PROTEIN"/>
    <property type="match status" value="1"/>
</dbReference>
<dbReference type="CDD" id="cd03402">
    <property type="entry name" value="SPFH_like_u2"/>
    <property type="match status" value="1"/>
</dbReference>
<dbReference type="RefSeq" id="WP_189630586.1">
    <property type="nucleotide sequence ID" value="NZ_BNAG01000003.1"/>
</dbReference>
<dbReference type="Proteomes" id="UP000658258">
    <property type="component" value="Unassembled WGS sequence"/>
</dbReference>
<feature type="transmembrane region" description="Helical" evidence="2">
    <location>
        <begin position="37"/>
        <end position="55"/>
    </location>
</feature>
<dbReference type="Pfam" id="PF01145">
    <property type="entry name" value="Band_7"/>
    <property type="match status" value="1"/>
</dbReference>
<dbReference type="PANTHER" id="PTHR43446">
    <property type="entry name" value="MEMBRANE PROTEIN-RELATED"/>
    <property type="match status" value="1"/>
</dbReference>
<comment type="subcellular location">
    <subcellularLocation>
        <location evidence="1">Membrane</location>
        <topology evidence="1">Single-pass membrane protein</topology>
    </subcellularLocation>
</comment>